<feature type="transmembrane region" description="Helical" evidence="6">
    <location>
        <begin position="316"/>
        <end position="335"/>
    </location>
</feature>
<dbReference type="Gene3D" id="1.10.3430.10">
    <property type="entry name" value="Ammonium transporter AmtB like domains"/>
    <property type="match status" value="1"/>
</dbReference>
<feature type="domain" description="Ammonium transporter AmtB-like" evidence="7">
    <location>
        <begin position="272"/>
        <end position="563"/>
    </location>
</feature>
<dbReference type="PANTHER" id="PTHR11730:SF60">
    <property type="entry name" value="RH50, ISOFORM D"/>
    <property type="match status" value="1"/>
</dbReference>
<comment type="subcellular location">
    <subcellularLocation>
        <location evidence="1">Membrane</location>
        <topology evidence="1">Multi-pass membrane protein</topology>
    </subcellularLocation>
</comment>
<sequence length="606" mass="65958">MKKAIRKVNHLLGREGKVGLVEDDGGKKSTKEQSGQTSTHIAMNAVLQVAMTIAFVFNVKHETFPKPGDVSDPPGLGEPGGPTVTEPESVIPFKRYPPGFDVVGAKPDGSFSDRLNERILEFQYKYFVELATYVYLGFALQYSFLRKFGYSTLSFGLLQATVAAQWGILWMQFIDRFHCEYLLGQINYGTGDVLCEENLPADSISGTFTQIQERQGCTCKLWTEIAANKSMSSELPHQAHHALLTIGKMDFEDTIIMTYPAMMEGLLATVPVQITYGMLLGKVGPTQLMLCAIMCVTSYGLNYWIVIYMLGAWDHVGGSCVIHIFGAFFGMGCTLMASQKGSAENPDNAPRYNADVLCIVGVILNWMTFPSFNAYFAPAAAQEAVVVNTYLALFSSCIASMVFSSLYSGQFKLDPADVQRTSIAGGVAISSVVSIFALPWMAMLIGFVGGGACSTSHHYLRRFLEKKLLVTDTVGAVSLHAIPAVVAWVAGVISVTPLNTDYMGKWSGLAYGTSQQKTMPYDLELDLVFQHNEGNGDTALYQAYMMPVTICVALTTGLATGFVARKIKGPSVARTFSDSIFWVVPEDFQNTEDMGGGNDGQVTANV</sequence>
<feature type="transmembrane region" description="Helical" evidence="6">
    <location>
        <begin position="288"/>
        <end position="310"/>
    </location>
</feature>
<name>A0A6U4LRK3_HEMAN</name>
<dbReference type="Pfam" id="PF00909">
    <property type="entry name" value="Ammonium_transp"/>
    <property type="match status" value="1"/>
</dbReference>
<keyword evidence="3 6" id="KW-1133">Transmembrane helix</keyword>
<protein>
    <recommendedName>
        <fullName evidence="7">Ammonium transporter AmtB-like domain-containing protein</fullName>
    </recommendedName>
</protein>
<evidence type="ECO:0000256" key="3">
    <source>
        <dbReference type="ARBA" id="ARBA00022989"/>
    </source>
</evidence>
<feature type="transmembrane region" description="Helical" evidence="6">
    <location>
        <begin position="150"/>
        <end position="171"/>
    </location>
</feature>
<feature type="transmembrane region" description="Helical" evidence="6">
    <location>
        <begin position="126"/>
        <end position="144"/>
    </location>
</feature>
<evidence type="ECO:0000256" key="2">
    <source>
        <dbReference type="ARBA" id="ARBA00022692"/>
    </source>
</evidence>
<dbReference type="SUPFAM" id="SSF111352">
    <property type="entry name" value="Ammonium transporter"/>
    <property type="match status" value="1"/>
</dbReference>
<dbReference type="InterPro" id="IPR029020">
    <property type="entry name" value="Ammonium/urea_transptr"/>
</dbReference>
<dbReference type="AlphaFoldDB" id="A0A6U4LRK3"/>
<dbReference type="EMBL" id="HBFX01044939">
    <property type="protein sequence ID" value="CAD8975977.1"/>
    <property type="molecule type" value="Transcribed_RNA"/>
</dbReference>
<evidence type="ECO:0000256" key="6">
    <source>
        <dbReference type="SAM" id="Phobius"/>
    </source>
</evidence>
<accession>A0A6U4LRK3</accession>
<feature type="region of interest" description="Disordered" evidence="5">
    <location>
        <begin position="16"/>
        <end position="37"/>
    </location>
</feature>
<feature type="transmembrane region" description="Helical" evidence="6">
    <location>
        <begin position="389"/>
        <end position="409"/>
    </location>
</feature>
<evidence type="ECO:0000256" key="4">
    <source>
        <dbReference type="ARBA" id="ARBA00023136"/>
    </source>
</evidence>
<dbReference type="GO" id="GO:0005886">
    <property type="term" value="C:plasma membrane"/>
    <property type="evidence" value="ECO:0007669"/>
    <property type="project" value="TreeGrafter"/>
</dbReference>
<reference evidence="9" key="1">
    <citation type="submission" date="2021-01" db="EMBL/GenBank/DDBJ databases">
        <authorList>
            <person name="Corre E."/>
            <person name="Pelletier E."/>
            <person name="Niang G."/>
            <person name="Scheremetjew M."/>
            <person name="Finn R."/>
            <person name="Kale V."/>
            <person name="Holt S."/>
            <person name="Cochrane G."/>
            <person name="Meng A."/>
            <person name="Brown T."/>
            <person name="Cohen L."/>
        </authorList>
    </citation>
    <scope>NUCLEOTIDE SEQUENCE</scope>
    <source>
        <strain evidence="8">CCMP441</strain>
        <strain evidence="9">CCMP644</strain>
    </source>
</reference>
<dbReference type="EMBL" id="HBFK01012154">
    <property type="protein sequence ID" value="CAD8740785.1"/>
    <property type="molecule type" value="Transcribed_RNA"/>
</dbReference>
<gene>
    <name evidence="9" type="ORF">HAND00432_LOCUS26982</name>
    <name evidence="8" type="ORF">HAND1043_LOCUS7277</name>
</gene>
<keyword evidence="4 6" id="KW-0472">Membrane</keyword>
<dbReference type="GO" id="GO:0008519">
    <property type="term" value="F:ammonium channel activity"/>
    <property type="evidence" value="ECO:0007669"/>
    <property type="project" value="InterPro"/>
</dbReference>
<organism evidence="9">
    <name type="scientific">Hemiselmis andersenii</name>
    <name type="common">Cryptophyte alga</name>
    <dbReference type="NCBI Taxonomy" id="464988"/>
    <lineage>
        <taxon>Eukaryota</taxon>
        <taxon>Cryptophyceae</taxon>
        <taxon>Cryptomonadales</taxon>
        <taxon>Hemiselmidaceae</taxon>
        <taxon>Hemiselmis</taxon>
    </lineage>
</organism>
<feature type="transmembrane region" description="Helical" evidence="6">
    <location>
        <begin position="356"/>
        <end position="377"/>
    </location>
</feature>
<evidence type="ECO:0000256" key="5">
    <source>
        <dbReference type="SAM" id="MobiDB-lite"/>
    </source>
</evidence>
<feature type="transmembrane region" description="Helical" evidence="6">
    <location>
        <begin position="544"/>
        <end position="564"/>
    </location>
</feature>
<feature type="transmembrane region" description="Helical" evidence="6">
    <location>
        <begin position="473"/>
        <end position="495"/>
    </location>
</feature>
<dbReference type="GO" id="GO:0097272">
    <property type="term" value="P:ammonium homeostasis"/>
    <property type="evidence" value="ECO:0007669"/>
    <property type="project" value="TreeGrafter"/>
</dbReference>
<proteinExistence type="predicted"/>
<dbReference type="InterPro" id="IPR024041">
    <property type="entry name" value="NH4_transpt_AmtB-like_dom"/>
</dbReference>
<keyword evidence="2 6" id="KW-0812">Transmembrane</keyword>
<dbReference type="PANTHER" id="PTHR11730">
    <property type="entry name" value="AMMONIUM TRANSPORTER"/>
    <property type="match status" value="1"/>
</dbReference>
<evidence type="ECO:0000313" key="9">
    <source>
        <dbReference type="EMBL" id="CAD8975977.1"/>
    </source>
</evidence>
<evidence type="ECO:0000313" key="8">
    <source>
        <dbReference type="EMBL" id="CAD8740785.1"/>
    </source>
</evidence>
<evidence type="ECO:0000259" key="7">
    <source>
        <dbReference type="Pfam" id="PF00909"/>
    </source>
</evidence>
<evidence type="ECO:0000256" key="1">
    <source>
        <dbReference type="ARBA" id="ARBA00004141"/>
    </source>
</evidence>